<accession>A0A0B4H5S6</accession>
<evidence type="ECO:0000313" key="3">
    <source>
        <dbReference type="Proteomes" id="UP000031192"/>
    </source>
</evidence>
<dbReference type="EMBL" id="AZNH01000034">
    <property type="protein sequence ID" value="KID85121.1"/>
    <property type="molecule type" value="Genomic_DNA"/>
</dbReference>
<keyword evidence="3" id="KW-1185">Reference proteome</keyword>
<comment type="caution">
    <text evidence="2">The sequence shown here is derived from an EMBL/GenBank/DDBJ whole genome shotgun (WGS) entry which is preliminary data.</text>
</comment>
<reference evidence="2 3" key="1">
    <citation type="journal article" date="2014" name="Proc. Natl. Acad. Sci. U.S.A.">
        <title>Trajectory and genomic determinants of fungal-pathogen speciation and host adaptation.</title>
        <authorList>
            <person name="Hu X."/>
            <person name="Xiao G."/>
            <person name="Zheng P."/>
            <person name="Shang Y."/>
            <person name="Su Y."/>
            <person name="Zhang X."/>
            <person name="Liu X."/>
            <person name="Zhan S."/>
            <person name="St Leger R.J."/>
            <person name="Wang C."/>
        </authorList>
    </citation>
    <scope>NUCLEOTIDE SEQUENCE [LARGE SCALE GENOMIC DNA]</scope>
    <source>
        <strain evidence="2 3">ARSEF 977</strain>
    </source>
</reference>
<proteinExistence type="predicted"/>
<feature type="chain" id="PRO_5002092506" evidence="1">
    <location>
        <begin position="18"/>
        <end position="97"/>
    </location>
</feature>
<keyword evidence="1" id="KW-0732">Signal</keyword>
<sequence length="97" mass="9521">MKASLIATLVGASMVAAECPSTGSTDSQGRFSCNPAHQYGGGQTCGQIDGCFYLLGPDGKPVINSSSTTAQPPVVTAGASFLQGAGALALAVCGLVL</sequence>
<gene>
    <name evidence="2" type="ORF">MGU_07731</name>
</gene>
<evidence type="ECO:0000256" key="1">
    <source>
        <dbReference type="SAM" id="SignalP"/>
    </source>
</evidence>
<protein>
    <submittedName>
        <fullName evidence="2">Uncharacterized protein</fullName>
    </submittedName>
</protein>
<evidence type="ECO:0000313" key="2">
    <source>
        <dbReference type="EMBL" id="KID85121.1"/>
    </source>
</evidence>
<organism evidence="2 3">
    <name type="scientific">Metarhizium guizhouense (strain ARSEF 977)</name>
    <dbReference type="NCBI Taxonomy" id="1276136"/>
    <lineage>
        <taxon>Eukaryota</taxon>
        <taxon>Fungi</taxon>
        <taxon>Dikarya</taxon>
        <taxon>Ascomycota</taxon>
        <taxon>Pezizomycotina</taxon>
        <taxon>Sordariomycetes</taxon>
        <taxon>Hypocreomycetidae</taxon>
        <taxon>Hypocreales</taxon>
        <taxon>Clavicipitaceae</taxon>
        <taxon>Metarhizium</taxon>
    </lineage>
</organism>
<dbReference type="HOGENOM" id="CLU_2347153_0_0_1"/>
<feature type="signal peptide" evidence="1">
    <location>
        <begin position="1"/>
        <end position="17"/>
    </location>
</feature>
<dbReference type="AlphaFoldDB" id="A0A0B4H5S6"/>
<dbReference type="Proteomes" id="UP000031192">
    <property type="component" value="Unassembled WGS sequence"/>
</dbReference>
<name>A0A0B4H5S6_METGA</name>